<feature type="region of interest" description="Disordered" evidence="2">
    <location>
        <begin position="435"/>
        <end position="456"/>
    </location>
</feature>
<evidence type="ECO:0000259" key="3">
    <source>
        <dbReference type="Pfam" id="PF12540"/>
    </source>
</evidence>
<feature type="compositionally biased region" description="Basic and acidic residues" evidence="2">
    <location>
        <begin position="435"/>
        <end position="452"/>
    </location>
</feature>
<dbReference type="OrthoDB" id="8744624at2759"/>
<evidence type="ECO:0000313" key="5">
    <source>
        <dbReference type="Proteomes" id="UP000507470"/>
    </source>
</evidence>
<dbReference type="EMBL" id="CACVKT020006207">
    <property type="protein sequence ID" value="CAC5400506.1"/>
    <property type="molecule type" value="Genomic_DNA"/>
</dbReference>
<evidence type="ECO:0000256" key="2">
    <source>
        <dbReference type="SAM" id="MobiDB-lite"/>
    </source>
</evidence>
<dbReference type="InterPro" id="IPR022207">
    <property type="entry name" value="GSE-like"/>
</dbReference>
<feature type="compositionally biased region" description="Polar residues" evidence="2">
    <location>
        <begin position="868"/>
        <end position="882"/>
    </location>
</feature>
<feature type="compositionally biased region" description="Basic and acidic residues" evidence="2">
    <location>
        <begin position="1198"/>
        <end position="1212"/>
    </location>
</feature>
<dbReference type="Proteomes" id="UP000507470">
    <property type="component" value="Unassembled WGS sequence"/>
</dbReference>
<feature type="region of interest" description="Disordered" evidence="2">
    <location>
        <begin position="1148"/>
        <end position="1332"/>
    </location>
</feature>
<keyword evidence="5" id="KW-1185">Reference proteome</keyword>
<dbReference type="PANTHER" id="PTHR40240">
    <property type="entry name" value="PLEXUS, ISOFORM A"/>
    <property type="match status" value="1"/>
</dbReference>
<evidence type="ECO:0000256" key="1">
    <source>
        <dbReference type="SAM" id="Coils"/>
    </source>
</evidence>
<dbReference type="PANTHER" id="PTHR40240:SF1">
    <property type="entry name" value="PLEXUS, ISOFORM A"/>
    <property type="match status" value="1"/>
</dbReference>
<feature type="region of interest" description="Disordered" evidence="2">
    <location>
        <begin position="807"/>
        <end position="836"/>
    </location>
</feature>
<accession>A0A6J8CY55</accession>
<feature type="region of interest" description="Disordered" evidence="2">
    <location>
        <begin position="1561"/>
        <end position="1591"/>
    </location>
</feature>
<gene>
    <name evidence="4" type="ORF">MCOR_34683</name>
</gene>
<feature type="compositionally biased region" description="Polar residues" evidence="2">
    <location>
        <begin position="153"/>
        <end position="169"/>
    </location>
</feature>
<reference evidence="4 5" key="1">
    <citation type="submission" date="2020-06" db="EMBL/GenBank/DDBJ databases">
        <authorList>
            <person name="Li R."/>
            <person name="Bekaert M."/>
        </authorList>
    </citation>
    <scope>NUCLEOTIDE SEQUENCE [LARGE SCALE GENOMIC DNA]</scope>
    <source>
        <strain evidence="5">wild</strain>
    </source>
</reference>
<feature type="compositionally biased region" description="Basic and acidic residues" evidence="2">
    <location>
        <begin position="947"/>
        <end position="979"/>
    </location>
</feature>
<feature type="compositionally biased region" description="Basic and acidic residues" evidence="2">
    <location>
        <begin position="1255"/>
        <end position="1278"/>
    </location>
</feature>
<feature type="compositionally biased region" description="Basic and acidic residues" evidence="2">
    <location>
        <begin position="858"/>
        <end position="867"/>
    </location>
</feature>
<feature type="compositionally biased region" description="Polar residues" evidence="2">
    <location>
        <begin position="988"/>
        <end position="999"/>
    </location>
</feature>
<protein>
    <recommendedName>
        <fullName evidence="3">Genetic suppressor element-like domain-containing protein</fullName>
    </recommendedName>
</protein>
<feature type="compositionally biased region" description="Polar residues" evidence="2">
    <location>
        <begin position="933"/>
        <end position="942"/>
    </location>
</feature>
<feature type="compositionally biased region" description="Polar residues" evidence="2">
    <location>
        <begin position="913"/>
        <end position="924"/>
    </location>
</feature>
<feature type="compositionally biased region" description="Basic and acidic residues" evidence="2">
    <location>
        <begin position="1290"/>
        <end position="1299"/>
    </location>
</feature>
<feature type="coiled-coil region" evidence="1">
    <location>
        <begin position="1681"/>
        <end position="1722"/>
    </location>
</feature>
<dbReference type="Pfam" id="PF12540">
    <property type="entry name" value="DUF3736"/>
    <property type="match status" value="1"/>
</dbReference>
<evidence type="ECO:0000313" key="4">
    <source>
        <dbReference type="EMBL" id="CAC5400506.1"/>
    </source>
</evidence>
<name>A0A6J8CY55_MYTCO</name>
<feature type="compositionally biased region" description="Low complexity" evidence="2">
    <location>
        <begin position="896"/>
        <end position="912"/>
    </location>
</feature>
<feature type="region of interest" description="Disordered" evidence="2">
    <location>
        <begin position="1366"/>
        <end position="1387"/>
    </location>
</feature>
<feature type="region of interest" description="Disordered" evidence="2">
    <location>
        <begin position="856"/>
        <end position="1017"/>
    </location>
</feature>
<feature type="domain" description="Genetic suppressor element-like" evidence="3">
    <location>
        <begin position="1421"/>
        <end position="1556"/>
    </location>
</feature>
<feature type="compositionally biased region" description="Basic and acidic residues" evidence="2">
    <location>
        <begin position="1148"/>
        <end position="1183"/>
    </location>
</feature>
<feature type="region of interest" description="Disordered" evidence="2">
    <location>
        <begin position="703"/>
        <end position="743"/>
    </location>
</feature>
<organism evidence="4 5">
    <name type="scientific">Mytilus coruscus</name>
    <name type="common">Sea mussel</name>
    <dbReference type="NCBI Taxonomy" id="42192"/>
    <lineage>
        <taxon>Eukaryota</taxon>
        <taxon>Metazoa</taxon>
        <taxon>Spiralia</taxon>
        <taxon>Lophotrochozoa</taxon>
        <taxon>Mollusca</taxon>
        <taxon>Bivalvia</taxon>
        <taxon>Autobranchia</taxon>
        <taxon>Pteriomorphia</taxon>
        <taxon>Mytilida</taxon>
        <taxon>Mytiloidea</taxon>
        <taxon>Mytilidae</taxon>
        <taxon>Mytilinae</taxon>
        <taxon>Mytilus</taxon>
    </lineage>
</organism>
<feature type="compositionally biased region" description="Basic and acidic residues" evidence="2">
    <location>
        <begin position="705"/>
        <end position="734"/>
    </location>
</feature>
<proteinExistence type="predicted"/>
<feature type="compositionally biased region" description="Basic residues" evidence="2">
    <location>
        <begin position="1279"/>
        <end position="1289"/>
    </location>
</feature>
<feature type="compositionally biased region" description="Basic and acidic residues" evidence="2">
    <location>
        <begin position="1306"/>
        <end position="1325"/>
    </location>
</feature>
<feature type="region of interest" description="Disordered" evidence="2">
    <location>
        <begin position="1503"/>
        <end position="1544"/>
    </location>
</feature>
<sequence>MTRNICFVCGSRGAENKLRIKPCDNEPYFPFLEHHDPPKGSSLPSKDGIVDSCRVCTAFLCQQWEAYERSHTPAIKRLYWLKRADNGHFTGAEMRLQGEYIAQIMGLQYQPGAFDGRTSPIDIGRESGMREVSSTVRHDRRSAEVPKEKRHSTSTPQQKPTPSIQPTMNVPLYNSTNRNQMSSQGQIVRSDGALDLSVTKKNENSKDFNKNPTFLCYLCAHQTNSLECKIVNSVRRSNSEPYFPVIQSLPCIPGSVPLNELGQARVCVPCKNSLFQQWQAYEMSGIPAQHRNYKVYENQELKMLRASAATLPGMQLQQEDLSPEKLEHVCYICGNIYAAELIRSLFTAPSNEPSMGTLFFPFVRELSRPAGAEPLRSDGSVLACRNCYEALYKQWQLQEMERIPLAQRQYTLSFLGTKTDLLDSSFRVKQMKEEPVQKISTGRETKSPKPDLNKPLNIQISENNSEDTNTLVASQGLLAIASSGSSAQDELLIPKSKSPLRANKSPAIESITKTVPHPLQQATVIPKKICFLCGEKCRLSKAHVLCSYPTRHEAKTLNNQTVPFFPFLANREPAPKGEPMTEDGTVISCDVCFHILIQQWNDYEENKTGDSNRWLRKYTLPDFVCCLCSKWMKHKNIQLLSCKIFPFLKDIKPSNTAPTIEDGYTVGVCKVCAHSLNHQNSEYERMGVPYELRKFNWTTSQTDTLDNREDDYSGDEDSKTIFEQEQREDTRDSSYQEDSEDVTGESDYLINITLGSIKRKMSLNNGAYPHLMEAYLMSQYSGALPPPTMFPFPGTGQNVKPPPLNMLSGSKLSRNTATVPPLNQTSPSNGLTSHSSNAALNATRTSSFAAALRKLAHQAKDPEDTPSKHGSQPGSSTTSPRATTPKRGPPPPLVYTSHSSVSSPPVVTIAPTQSHASLVSTESRQSLDRTHSVHSSLSTYDGLSSMKADRPHSTQSGREEDRYRPQSSHSSRDDDRLSAKDMAPSRRTPLSAQSSTSPAVTREESIMRGFQPYRPGDDLRHSLPPFGLDAAAYPYPAFLPPHAFPHPAFRFDDPLLIERYRMMQPHYLPFAHPGMLPPPGGLSPFLTGRYPPELLHQQLPYVSQSSRLPDLSPSLLERQRLEEERMRDLEKEQREKEKEAILLREKERAREREKEYDKLRESMSHEYRSHPSTELRVPHHIDRGSSGIDLRTPQYSLDNKKSETKDRNHNERGPVNNDAIPRSVEGHKFGSITHGTPREYNLNDKSSREFQYNSDSDRFKASRRDVEQHKNSHHDISKLHSHHHNKHGSGHHDHRDKKYSLLNSGHHSDKNRTQRESESKVHKSSDSIFRPFDTSNLTNGFLPAHNSRDGGNMPNVERTIEAGQGRLPKKESNSALKHSVGMPTKSGNFNLNHVIDASKMHYKEHHAEHLHSATDKNCGLVISSLDIGWQKLQKRRMRGELSDDSEMDEIVDYLDESHKQSLMMVTKGPPLPLDVSREKVKFLQQIGLTSQRVKRDLEYKKIRRRRRRHREASVSPVLMVDGDDKRISPSPKVDPEALRREPDYPNKCSFLGSFSLGTVESEKKKGSPVKRKGDKRQDDHSGKKVPRTTKSEKVKLFSNKNSDKTLSREFAQEFHNSVLQSTQQKQINGRLGLDGNQGETSQSLKATISCDSPIGDIPKWPGIDILMESYQKYQEEFKLEKSMLQDRCRNLQTTNQDFNKRAEELSKKMSDFLDKKKQLEDSRLENQGAIDSLKQIIKDMK</sequence>
<feature type="compositionally biased region" description="Basic and acidic residues" evidence="2">
    <location>
        <begin position="1522"/>
        <end position="1544"/>
    </location>
</feature>
<feature type="region of interest" description="Disordered" evidence="2">
    <location>
        <begin position="117"/>
        <end position="169"/>
    </location>
</feature>
<keyword evidence="1" id="KW-0175">Coiled coil</keyword>